<evidence type="ECO:0000313" key="3">
    <source>
        <dbReference type="Proteomes" id="UP000320239"/>
    </source>
</evidence>
<organism evidence="2 3">
    <name type="scientific">Actinoplanes teichomyceticus</name>
    <dbReference type="NCBI Taxonomy" id="1867"/>
    <lineage>
        <taxon>Bacteria</taxon>
        <taxon>Bacillati</taxon>
        <taxon>Actinomycetota</taxon>
        <taxon>Actinomycetes</taxon>
        <taxon>Micromonosporales</taxon>
        <taxon>Micromonosporaceae</taxon>
        <taxon>Actinoplanes</taxon>
    </lineage>
</organism>
<accession>A0A561VSR0</accession>
<proteinExistence type="predicted"/>
<dbReference type="AlphaFoldDB" id="A0A561VSR0"/>
<dbReference type="Proteomes" id="UP000320239">
    <property type="component" value="Unassembled WGS sequence"/>
</dbReference>
<dbReference type="OrthoDB" id="3396776at2"/>
<evidence type="ECO:0000256" key="1">
    <source>
        <dbReference type="SAM" id="MobiDB-lite"/>
    </source>
</evidence>
<name>A0A561VSR0_ACTTI</name>
<comment type="caution">
    <text evidence="2">The sequence shown here is derived from an EMBL/GenBank/DDBJ whole genome shotgun (WGS) entry which is preliminary data.</text>
</comment>
<feature type="compositionally biased region" description="Low complexity" evidence="1">
    <location>
        <begin position="16"/>
        <end position="25"/>
    </location>
</feature>
<keyword evidence="3" id="KW-1185">Reference proteome</keyword>
<feature type="region of interest" description="Disordered" evidence="1">
    <location>
        <begin position="1"/>
        <end position="67"/>
    </location>
</feature>
<dbReference type="EMBL" id="VIWY01000004">
    <property type="protein sequence ID" value="TWG14641.1"/>
    <property type="molecule type" value="Genomic_DNA"/>
</dbReference>
<reference evidence="2 3" key="1">
    <citation type="submission" date="2019-06" db="EMBL/GenBank/DDBJ databases">
        <title>Sequencing the genomes of 1000 actinobacteria strains.</title>
        <authorList>
            <person name="Klenk H.-P."/>
        </authorList>
    </citation>
    <scope>NUCLEOTIDE SEQUENCE [LARGE SCALE GENOMIC DNA]</scope>
    <source>
        <strain evidence="2 3">DSM 43866</strain>
    </source>
</reference>
<gene>
    <name evidence="2" type="ORF">FHX34_104947</name>
</gene>
<protein>
    <submittedName>
        <fullName evidence="2">Uncharacterized protein</fullName>
    </submittedName>
</protein>
<evidence type="ECO:0000313" key="2">
    <source>
        <dbReference type="EMBL" id="TWG14641.1"/>
    </source>
</evidence>
<feature type="compositionally biased region" description="Basic and acidic residues" evidence="1">
    <location>
        <begin position="26"/>
        <end position="37"/>
    </location>
</feature>
<dbReference type="RefSeq" id="WP_122980580.1">
    <property type="nucleotide sequence ID" value="NZ_BOMX01000002.1"/>
</dbReference>
<sequence length="67" mass="6769">MTDPTPAAAERTERGPAPAVPAQARAVEKAAGRHDPGPEEQYAGAAVVDPWDEQPGVADSAGAGDPH</sequence>